<evidence type="ECO:0000313" key="1">
    <source>
        <dbReference type="EMBL" id="OHA42501.1"/>
    </source>
</evidence>
<name>A0A1G2P4K8_9BACT</name>
<evidence type="ECO:0000313" key="2">
    <source>
        <dbReference type="Proteomes" id="UP000177269"/>
    </source>
</evidence>
<dbReference type="EMBL" id="MHSK01000011">
    <property type="protein sequence ID" value="OHA42501.1"/>
    <property type="molecule type" value="Genomic_DNA"/>
</dbReference>
<sequence length="149" mass="16713">MNATATKLTDEQAKTLGDQLAEKYGYLSGLKAEHKNRIHMDGFRVASGPEISIIPDKDGTLYLAFGFDPLSPFGQFLGRWCVPFTLSPEFHFDKAHLWVQPAGEGLIRIELRFPVQRRFADQNDHVVELAYGVTVKAADTEYVQATVKK</sequence>
<proteinExistence type="predicted"/>
<accession>A0A1G2P4K8</accession>
<comment type="caution">
    <text evidence="1">The sequence shown here is derived from an EMBL/GenBank/DDBJ whole genome shotgun (WGS) entry which is preliminary data.</text>
</comment>
<gene>
    <name evidence="1" type="ORF">A3G52_04825</name>
</gene>
<protein>
    <submittedName>
        <fullName evidence="1">Uncharacterized protein</fullName>
    </submittedName>
</protein>
<organism evidence="1 2">
    <name type="scientific">Candidatus Taylorbacteria bacterium RIFCSPLOWO2_12_FULL_43_20</name>
    <dbReference type="NCBI Taxonomy" id="1802332"/>
    <lineage>
        <taxon>Bacteria</taxon>
        <taxon>Candidatus Tayloriibacteriota</taxon>
    </lineage>
</organism>
<dbReference type="AlphaFoldDB" id="A0A1G2P4K8"/>
<reference evidence="1 2" key="1">
    <citation type="journal article" date="2016" name="Nat. Commun.">
        <title>Thousands of microbial genomes shed light on interconnected biogeochemical processes in an aquifer system.</title>
        <authorList>
            <person name="Anantharaman K."/>
            <person name="Brown C.T."/>
            <person name="Hug L.A."/>
            <person name="Sharon I."/>
            <person name="Castelle C.J."/>
            <person name="Probst A.J."/>
            <person name="Thomas B.C."/>
            <person name="Singh A."/>
            <person name="Wilkins M.J."/>
            <person name="Karaoz U."/>
            <person name="Brodie E.L."/>
            <person name="Williams K.H."/>
            <person name="Hubbard S.S."/>
            <person name="Banfield J.F."/>
        </authorList>
    </citation>
    <scope>NUCLEOTIDE SEQUENCE [LARGE SCALE GENOMIC DNA]</scope>
</reference>
<dbReference type="Proteomes" id="UP000177269">
    <property type="component" value="Unassembled WGS sequence"/>
</dbReference>